<dbReference type="PANTHER" id="PTHR30619:SF1">
    <property type="entry name" value="RECOMBINATION PROTEIN 2"/>
    <property type="match status" value="1"/>
</dbReference>
<dbReference type="Gene3D" id="3.60.15.10">
    <property type="entry name" value="Ribonuclease Z/Hydroxyacylglutathione hydrolase-like"/>
    <property type="match status" value="1"/>
</dbReference>
<dbReference type="InterPro" id="IPR001279">
    <property type="entry name" value="Metallo-B-lactamas"/>
</dbReference>
<dbReference type="PANTHER" id="PTHR30619">
    <property type="entry name" value="DNA INTERNALIZATION/COMPETENCE PROTEIN COMEC/REC2"/>
    <property type="match status" value="1"/>
</dbReference>
<feature type="domain" description="Metallo-beta-lactamase" evidence="1">
    <location>
        <begin position="34"/>
        <end position="125"/>
    </location>
</feature>
<accession>A0A2M8KTT3</accession>
<dbReference type="SUPFAM" id="SSF56281">
    <property type="entry name" value="Metallo-hydrolase/oxidoreductase"/>
    <property type="match status" value="1"/>
</dbReference>
<evidence type="ECO:0000313" key="2">
    <source>
        <dbReference type="EMBL" id="PJE63348.1"/>
    </source>
</evidence>
<dbReference type="Proteomes" id="UP000229554">
    <property type="component" value="Unassembled WGS sequence"/>
</dbReference>
<dbReference type="InterPro" id="IPR036866">
    <property type="entry name" value="RibonucZ/Hydroxyglut_hydro"/>
</dbReference>
<evidence type="ECO:0000313" key="3">
    <source>
        <dbReference type="Proteomes" id="UP000229554"/>
    </source>
</evidence>
<dbReference type="Pfam" id="PF00753">
    <property type="entry name" value="Lactamase_B"/>
    <property type="match status" value="1"/>
</dbReference>
<name>A0A2M8KTT3_9BACT</name>
<gene>
    <name evidence="2" type="ORF">COU88_00020</name>
</gene>
<organism evidence="2 3">
    <name type="scientific">Candidatus Roizmanbacteria bacterium CG10_big_fil_rev_8_21_14_0_10_39_6</name>
    <dbReference type="NCBI Taxonomy" id="1974853"/>
    <lineage>
        <taxon>Bacteria</taxon>
        <taxon>Candidatus Roizmaniibacteriota</taxon>
    </lineage>
</organism>
<dbReference type="EMBL" id="PFED01000001">
    <property type="protein sequence ID" value="PJE63348.1"/>
    <property type="molecule type" value="Genomic_DNA"/>
</dbReference>
<dbReference type="InterPro" id="IPR052159">
    <property type="entry name" value="Competence_DNA_uptake"/>
</dbReference>
<proteinExistence type="predicted"/>
<protein>
    <recommendedName>
        <fullName evidence="1">Metallo-beta-lactamase domain-containing protein</fullName>
    </recommendedName>
</protein>
<sequence length="283" mass="31557">MKRTFFILIGSGLVSLYLFISTLTRYTPQVVFCDVGQGDAIYFRLPNGSDVLVDTGKGSRVISCLNRHMPLFDRTIEAVFITHAQADHASGLKNIIQSYTIKSIYTSSAGLLPLSTTTYPQFWRDIRVSLMKKNIRIQSLFKGDSALFGSSLFTILWPEKNIHTYTNVNLSDPNNTALGINVTIRGNHGTQTVLLLSDMDSSVAEKALKGYLLNNTIWKVNHHGSRYGISRKLVRMSQPTVAVISVSKDNSYGHPHKETVDLLEALRIPIRRTDVEGDVVILL</sequence>
<dbReference type="AlphaFoldDB" id="A0A2M8KTT3"/>
<evidence type="ECO:0000259" key="1">
    <source>
        <dbReference type="Pfam" id="PF00753"/>
    </source>
</evidence>
<comment type="caution">
    <text evidence="2">The sequence shown here is derived from an EMBL/GenBank/DDBJ whole genome shotgun (WGS) entry which is preliminary data.</text>
</comment>
<reference evidence="3" key="1">
    <citation type="submission" date="2017-09" db="EMBL/GenBank/DDBJ databases">
        <title>Depth-based differentiation of microbial function through sediment-hosted aquifers and enrichment of novel symbionts in the deep terrestrial subsurface.</title>
        <authorList>
            <person name="Probst A.J."/>
            <person name="Ladd B."/>
            <person name="Jarett J.K."/>
            <person name="Geller-Mcgrath D.E."/>
            <person name="Sieber C.M.K."/>
            <person name="Emerson J.B."/>
            <person name="Anantharaman K."/>
            <person name="Thomas B.C."/>
            <person name="Malmstrom R."/>
            <person name="Stieglmeier M."/>
            <person name="Klingl A."/>
            <person name="Woyke T."/>
            <person name="Ryan C.M."/>
            <person name="Banfield J.F."/>
        </authorList>
    </citation>
    <scope>NUCLEOTIDE SEQUENCE [LARGE SCALE GENOMIC DNA]</scope>
</reference>